<evidence type="ECO:0000256" key="3">
    <source>
        <dbReference type="ARBA" id="ARBA00022475"/>
    </source>
</evidence>
<feature type="domain" description="ABC transmembrane type-1" evidence="13">
    <location>
        <begin position="161"/>
        <end position="350"/>
    </location>
</feature>
<dbReference type="InterPro" id="IPR025966">
    <property type="entry name" value="OppC_N"/>
</dbReference>
<keyword evidence="15" id="KW-1185">Reference proteome</keyword>
<evidence type="ECO:0000256" key="6">
    <source>
        <dbReference type="ARBA" id="ARBA00022856"/>
    </source>
</evidence>
<dbReference type="GO" id="GO:0005886">
    <property type="term" value="C:plasma membrane"/>
    <property type="evidence" value="ECO:0007669"/>
    <property type="project" value="UniProtKB-SubCell"/>
</dbReference>
<accession>A0A841RFJ8</accession>
<dbReference type="InterPro" id="IPR035906">
    <property type="entry name" value="MetI-like_sf"/>
</dbReference>
<evidence type="ECO:0000256" key="9">
    <source>
        <dbReference type="ARBA" id="ARBA00023136"/>
    </source>
</evidence>
<evidence type="ECO:0000256" key="11">
    <source>
        <dbReference type="ARBA" id="ARBA00072251"/>
    </source>
</evidence>
<feature type="transmembrane region" description="Helical" evidence="12">
    <location>
        <begin position="41"/>
        <end position="61"/>
    </location>
</feature>
<reference evidence="14 15" key="1">
    <citation type="submission" date="2020-08" db="EMBL/GenBank/DDBJ databases">
        <title>Genomic Encyclopedia of Type Strains, Phase IV (KMG-IV): sequencing the most valuable type-strain genomes for metagenomic binning, comparative biology and taxonomic classification.</title>
        <authorList>
            <person name="Goeker M."/>
        </authorList>
    </citation>
    <scope>NUCLEOTIDE SEQUENCE [LARGE SCALE GENOMIC DNA]</scope>
    <source>
        <strain evidence="14 15">DSM 2461</strain>
    </source>
</reference>
<feature type="transmembrane region" description="Helical" evidence="12">
    <location>
        <begin position="294"/>
        <end position="318"/>
    </location>
</feature>
<comment type="caution">
    <text evidence="14">The sequence shown here is derived from an EMBL/GenBank/DDBJ whole genome shotgun (WGS) entry which is preliminary data.</text>
</comment>
<evidence type="ECO:0000256" key="7">
    <source>
        <dbReference type="ARBA" id="ARBA00022927"/>
    </source>
</evidence>
<dbReference type="AlphaFoldDB" id="A0A841RFJ8"/>
<protein>
    <recommendedName>
        <fullName evidence="11">Oligopeptide transport system permease protein OppC</fullName>
    </recommendedName>
</protein>
<feature type="transmembrane region" description="Helical" evidence="12">
    <location>
        <begin position="163"/>
        <end position="188"/>
    </location>
</feature>
<dbReference type="SUPFAM" id="SSF161098">
    <property type="entry name" value="MetI-like"/>
    <property type="match status" value="1"/>
</dbReference>
<keyword evidence="9 12" id="KW-0472">Membrane</keyword>
<dbReference type="EMBL" id="JACHGJ010000005">
    <property type="protein sequence ID" value="MBB6481132.1"/>
    <property type="molecule type" value="Genomic_DNA"/>
</dbReference>
<evidence type="ECO:0000256" key="8">
    <source>
        <dbReference type="ARBA" id="ARBA00022989"/>
    </source>
</evidence>
<evidence type="ECO:0000259" key="13">
    <source>
        <dbReference type="PROSITE" id="PS50928"/>
    </source>
</evidence>
<keyword evidence="5 12" id="KW-0812">Transmembrane</keyword>
<dbReference type="CDD" id="cd06261">
    <property type="entry name" value="TM_PBP2"/>
    <property type="match status" value="1"/>
</dbReference>
<evidence type="ECO:0000256" key="4">
    <source>
        <dbReference type="ARBA" id="ARBA00022519"/>
    </source>
</evidence>
<keyword evidence="6" id="KW-0571">Peptide transport</keyword>
<dbReference type="Gene3D" id="1.10.3720.10">
    <property type="entry name" value="MetI-like"/>
    <property type="match status" value="1"/>
</dbReference>
<feature type="transmembrane region" description="Helical" evidence="12">
    <location>
        <begin position="330"/>
        <end position="349"/>
    </location>
</feature>
<feature type="transmembrane region" description="Helical" evidence="12">
    <location>
        <begin position="225"/>
        <end position="243"/>
    </location>
</feature>
<dbReference type="PANTHER" id="PTHR43386">
    <property type="entry name" value="OLIGOPEPTIDE TRANSPORT SYSTEM PERMEASE PROTEIN APPC"/>
    <property type="match status" value="1"/>
</dbReference>
<dbReference type="GO" id="GO:0015031">
    <property type="term" value="P:protein transport"/>
    <property type="evidence" value="ECO:0007669"/>
    <property type="project" value="UniProtKB-KW"/>
</dbReference>
<dbReference type="GO" id="GO:0015833">
    <property type="term" value="P:peptide transport"/>
    <property type="evidence" value="ECO:0007669"/>
    <property type="project" value="UniProtKB-KW"/>
</dbReference>
<feature type="transmembrane region" description="Helical" evidence="12">
    <location>
        <begin position="269"/>
        <end position="288"/>
    </location>
</feature>
<feature type="transmembrane region" description="Helical" evidence="12">
    <location>
        <begin position="200"/>
        <end position="219"/>
    </location>
</feature>
<dbReference type="Pfam" id="PF00528">
    <property type="entry name" value="BPD_transp_1"/>
    <property type="match status" value="1"/>
</dbReference>
<dbReference type="Pfam" id="PF12911">
    <property type="entry name" value="OppC_N"/>
    <property type="match status" value="1"/>
</dbReference>
<evidence type="ECO:0000313" key="14">
    <source>
        <dbReference type="EMBL" id="MBB6481132.1"/>
    </source>
</evidence>
<evidence type="ECO:0000256" key="5">
    <source>
        <dbReference type="ARBA" id="ARBA00022692"/>
    </source>
</evidence>
<dbReference type="InterPro" id="IPR050366">
    <property type="entry name" value="BP-dependent_transpt_permease"/>
</dbReference>
<keyword evidence="2 12" id="KW-0813">Transport</keyword>
<gene>
    <name evidence="14" type="ORF">HNR50_002805</name>
</gene>
<evidence type="ECO:0000256" key="1">
    <source>
        <dbReference type="ARBA" id="ARBA00004429"/>
    </source>
</evidence>
<dbReference type="InterPro" id="IPR000515">
    <property type="entry name" value="MetI-like"/>
</dbReference>
<dbReference type="PANTHER" id="PTHR43386:SF2">
    <property type="entry name" value="OLIGOPEPTIDE TRANSPORT SYSTEM PERMEASE PROTEIN OPPC"/>
    <property type="match status" value="1"/>
</dbReference>
<evidence type="ECO:0000256" key="10">
    <source>
        <dbReference type="ARBA" id="ARBA00024202"/>
    </source>
</evidence>
<dbReference type="RefSeq" id="WP_184747376.1">
    <property type="nucleotide sequence ID" value="NZ_JACHGJ010000005.1"/>
</dbReference>
<organism evidence="14 15">
    <name type="scientific">Spirochaeta isovalerica</name>
    <dbReference type="NCBI Taxonomy" id="150"/>
    <lineage>
        <taxon>Bacteria</taxon>
        <taxon>Pseudomonadati</taxon>
        <taxon>Spirochaetota</taxon>
        <taxon>Spirochaetia</taxon>
        <taxon>Spirochaetales</taxon>
        <taxon>Spirochaetaceae</taxon>
        <taxon>Spirochaeta</taxon>
    </lineage>
</organism>
<keyword evidence="4" id="KW-0997">Cell inner membrane</keyword>
<evidence type="ECO:0000256" key="2">
    <source>
        <dbReference type="ARBA" id="ARBA00022448"/>
    </source>
</evidence>
<keyword evidence="3" id="KW-1003">Cell membrane</keyword>
<comment type="subcellular location">
    <subcellularLocation>
        <location evidence="1">Cell inner membrane</location>
        <topology evidence="1">Multi-pass membrane protein</topology>
    </subcellularLocation>
    <subcellularLocation>
        <location evidence="12">Cell membrane</location>
        <topology evidence="12">Multi-pass membrane protein</topology>
    </subcellularLocation>
</comment>
<name>A0A841RFJ8_9SPIO</name>
<dbReference type="GO" id="GO:0055085">
    <property type="term" value="P:transmembrane transport"/>
    <property type="evidence" value="ECO:0007669"/>
    <property type="project" value="InterPro"/>
</dbReference>
<proteinExistence type="inferred from homology"/>
<comment type="similarity">
    <text evidence="10">Belongs to the binding-protein-dependent transport system permease family. OppBC subfamily.</text>
</comment>
<dbReference type="Proteomes" id="UP000587760">
    <property type="component" value="Unassembled WGS sequence"/>
</dbReference>
<dbReference type="PROSITE" id="PS50928">
    <property type="entry name" value="ABC_TM1"/>
    <property type="match status" value="1"/>
</dbReference>
<evidence type="ECO:0000313" key="15">
    <source>
        <dbReference type="Proteomes" id="UP000587760"/>
    </source>
</evidence>
<keyword evidence="7" id="KW-0653">Protein transport</keyword>
<keyword evidence="8 12" id="KW-1133">Transmembrane helix</keyword>
<evidence type="ECO:0000256" key="12">
    <source>
        <dbReference type="RuleBase" id="RU363032"/>
    </source>
</evidence>
<sequence length="365" mass="40890">MSDNKVKNTNTNEAVNEFNQTLKGESLTADAWKRLRKNHMAMFGLVMVGFYALMATLAPILPIHAYDRQVLDHQYLPPSLTKTAGELMIERQIDLIGRLMAKEKRTEMNQAEKDRIADMEYRVDHEIWEIDGKEVLVHKRRYLLGTDDLGRDLLSRIIYGGQVSMAIGLIGTITSVIIGIVIGAIAGYVGGKVDYFISRFIEVMYGLPYMLLVIILMAIFGKNIFNLFIALSVVSWLTTARVMRGQIMSLKNSIFVEAARSMGASPARIIFKHLVPNTLGIIIVYATLRVPAFIMLESFLSFLGLGVSAPYASWGSLIQDSMQGMTNFPWRLIAPAFAMALFLFSMNFLGDGLRDAFDPQSKNRV</sequence>